<protein>
    <submittedName>
        <fullName evidence="1">Uncharacterized protein</fullName>
    </submittedName>
</protein>
<organism evidence="1 2">
    <name type="scientific">Phytophthora infestans</name>
    <name type="common">Potato late blight agent</name>
    <name type="synonym">Botrytis infestans</name>
    <dbReference type="NCBI Taxonomy" id="4787"/>
    <lineage>
        <taxon>Eukaryota</taxon>
        <taxon>Sar</taxon>
        <taxon>Stramenopiles</taxon>
        <taxon>Oomycota</taxon>
        <taxon>Peronosporomycetes</taxon>
        <taxon>Peronosporales</taxon>
        <taxon>Peronosporaceae</taxon>
        <taxon>Phytophthora</taxon>
    </lineage>
</organism>
<evidence type="ECO:0000313" key="2">
    <source>
        <dbReference type="Proteomes" id="UP000602510"/>
    </source>
</evidence>
<dbReference type="EMBL" id="WSZM01000435">
    <property type="protein sequence ID" value="KAF4033075.1"/>
    <property type="molecule type" value="Genomic_DNA"/>
</dbReference>
<dbReference type="AlphaFoldDB" id="A0A833SVP6"/>
<gene>
    <name evidence="1" type="ORF">GN244_ATG14959</name>
</gene>
<reference evidence="1" key="1">
    <citation type="submission" date="2020-04" db="EMBL/GenBank/DDBJ databases">
        <title>Hybrid Assembly of Korean Phytophthora infestans isolates.</title>
        <authorList>
            <person name="Prokchorchik M."/>
            <person name="Lee Y."/>
            <person name="Seo J."/>
            <person name="Cho J.-H."/>
            <person name="Park Y.-E."/>
            <person name="Jang D.-C."/>
            <person name="Im J.-S."/>
            <person name="Choi J.-G."/>
            <person name="Park H.-J."/>
            <person name="Lee G.-B."/>
            <person name="Lee Y.-G."/>
            <person name="Hong S.-Y."/>
            <person name="Cho K."/>
            <person name="Sohn K.H."/>
        </authorList>
    </citation>
    <scope>NUCLEOTIDE SEQUENCE</scope>
    <source>
        <strain evidence="1">KR_1_A1</strain>
    </source>
</reference>
<name>A0A833SVP6_PHYIN</name>
<dbReference type="Proteomes" id="UP000602510">
    <property type="component" value="Unassembled WGS sequence"/>
</dbReference>
<proteinExistence type="predicted"/>
<accession>A0A833SVP6</accession>
<evidence type="ECO:0000313" key="1">
    <source>
        <dbReference type="EMBL" id="KAF4033075.1"/>
    </source>
</evidence>
<sequence>MIFELGEYKLRWSCKLTEVLPLIASTESRLLSKHEESFVQQDAVNTAKLVCAVISVGRAQDSMT</sequence>
<comment type="caution">
    <text evidence="1">The sequence shown here is derived from an EMBL/GenBank/DDBJ whole genome shotgun (WGS) entry which is preliminary data.</text>
</comment>
<keyword evidence="2" id="KW-1185">Reference proteome</keyword>